<evidence type="ECO:0000256" key="2">
    <source>
        <dbReference type="ARBA" id="ARBA00023315"/>
    </source>
</evidence>
<dbReference type="PANTHER" id="PTHR10545">
    <property type="entry name" value="DIAMINE N-ACETYLTRANSFERASE"/>
    <property type="match status" value="1"/>
</dbReference>
<dbReference type="InterPro" id="IPR051016">
    <property type="entry name" value="Diverse_Substrate_AcTransf"/>
</dbReference>
<dbReference type="CDD" id="cd04301">
    <property type="entry name" value="NAT_SF"/>
    <property type="match status" value="1"/>
</dbReference>
<gene>
    <name evidence="4" type="ORF">KQY15_05100</name>
</gene>
<protein>
    <submittedName>
        <fullName evidence="4">GNAT family N-acetyltransferase</fullName>
    </submittedName>
</protein>
<keyword evidence="1" id="KW-0808">Transferase</keyword>
<dbReference type="Pfam" id="PF00583">
    <property type="entry name" value="Acetyltransf_1"/>
    <property type="match status" value="1"/>
</dbReference>
<feature type="domain" description="N-acetyltransferase" evidence="3">
    <location>
        <begin position="12"/>
        <end position="168"/>
    </location>
</feature>
<accession>A0ABS6MI20</accession>
<keyword evidence="5" id="KW-1185">Reference proteome</keyword>
<reference evidence="4 5" key="1">
    <citation type="submission" date="2021-06" db="EMBL/GenBank/DDBJ databases">
        <title>Rheinheimera indica sp. nov., isolated from deep-sea sediment.</title>
        <authorList>
            <person name="Wang Z."/>
            <person name="Zhang X.-Y."/>
        </authorList>
    </citation>
    <scope>NUCLEOTIDE SEQUENCE [LARGE SCALE GENOMIC DNA]</scope>
    <source>
        <strain evidence="4 5">SM2107</strain>
    </source>
</reference>
<dbReference type="PROSITE" id="PS51186">
    <property type="entry name" value="GNAT"/>
    <property type="match status" value="1"/>
</dbReference>
<proteinExistence type="predicted"/>
<sequence length="168" mass="18650">MTDLTNKTASELQVRAATSDDAATILQFITELAIFEKAENEVLTSVELINQTLFSADAKAHALICEKAGEPIGFAVYFYNYSTWLGKYGLYLEDLYVTPAARRTGAGKVIFKALAKIAAANNCGRFEWSVLDWNEPAIKFYQALGAQAKTEWIGYRLTEQQIKALANH</sequence>
<dbReference type="EMBL" id="JAHRID010000002">
    <property type="protein sequence ID" value="MBV2128466.1"/>
    <property type="molecule type" value="Genomic_DNA"/>
</dbReference>
<dbReference type="PANTHER" id="PTHR10545:SF29">
    <property type="entry name" value="GH14572P-RELATED"/>
    <property type="match status" value="1"/>
</dbReference>
<comment type="caution">
    <text evidence="4">The sequence shown here is derived from an EMBL/GenBank/DDBJ whole genome shotgun (WGS) entry which is preliminary data.</text>
</comment>
<evidence type="ECO:0000256" key="1">
    <source>
        <dbReference type="ARBA" id="ARBA00022679"/>
    </source>
</evidence>
<dbReference type="InterPro" id="IPR000182">
    <property type="entry name" value="GNAT_dom"/>
</dbReference>
<dbReference type="Proteomes" id="UP000704611">
    <property type="component" value="Unassembled WGS sequence"/>
</dbReference>
<organism evidence="4 5">
    <name type="scientific">Arsukibacterium indicum</name>
    <dbReference type="NCBI Taxonomy" id="2848612"/>
    <lineage>
        <taxon>Bacteria</taxon>
        <taxon>Pseudomonadati</taxon>
        <taxon>Pseudomonadota</taxon>
        <taxon>Gammaproteobacteria</taxon>
        <taxon>Chromatiales</taxon>
        <taxon>Chromatiaceae</taxon>
        <taxon>Arsukibacterium</taxon>
    </lineage>
</organism>
<dbReference type="RefSeq" id="WP_217667877.1">
    <property type="nucleotide sequence ID" value="NZ_JAHRID010000002.1"/>
</dbReference>
<evidence type="ECO:0000313" key="5">
    <source>
        <dbReference type="Proteomes" id="UP000704611"/>
    </source>
</evidence>
<evidence type="ECO:0000313" key="4">
    <source>
        <dbReference type="EMBL" id="MBV2128466.1"/>
    </source>
</evidence>
<evidence type="ECO:0000259" key="3">
    <source>
        <dbReference type="PROSITE" id="PS51186"/>
    </source>
</evidence>
<name>A0ABS6MI20_9GAMM</name>
<keyword evidence="2" id="KW-0012">Acyltransferase</keyword>